<reference evidence="1 2" key="1">
    <citation type="submission" date="2014-08" db="EMBL/GenBank/DDBJ databases">
        <title>Clostridium innocuum, an unnegligible vancomycin-resistant pathogen causing extra-intestinal infections.</title>
        <authorList>
            <person name="Feng Y."/>
            <person name="Chiu C.-H."/>
        </authorList>
    </citation>
    <scope>NUCLEOTIDE SEQUENCE [LARGE SCALE GENOMIC DNA]</scope>
    <source>
        <strain evidence="1 2">AN88</strain>
    </source>
</reference>
<dbReference type="NCBIfam" id="TIGR01484">
    <property type="entry name" value="HAD-SF-IIB"/>
    <property type="match status" value="1"/>
</dbReference>
<organism evidence="1 2">
    <name type="scientific">Clostridium innocuum</name>
    <dbReference type="NCBI Taxonomy" id="1522"/>
    <lineage>
        <taxon>Bacteria</taxon>
        <taxon>Bacillati</taxon>
        <taxon>Bacillota</taxon>
        <taxon>Clostridia</taxon>
        <taxon>Eubacteriales</taxon>
        <taxon>Clostridiaceae</taxon>
        <taxon>Clostridium</taxon>
    </lineage>
</organism>
<proteinExistence type="predicted"/>
<dbReference type="InterPro" id="IPR006379">
    <property type="entry name" value="HAD-SF_hydro_IIB"/>
</dbReference>
<sequence length="281" mass="32199">MKTLYVSDLDGTLLNSNTALTDTTIETINALVEEGMEFTFATARSITSASLVSRGLHLRTPLIVYNGVYLLDPDSHDILYSHSFTRQDAQDILNYLLRHDMIPFVYSYIDGRERVSYMEEGMHEGGKYYMESRPYDKRFRKVDTTEQLLEGDVFYFTCIHDGSFLKPMYEYLEETTDYVIVFQQELYREEYWLEVMPRGVSKAKAILELKEKGGYDRVISFGDAINDLPMFQISDECYAVENAIEELKNTATAVIGDHDADAVAMWLKENYQKKAGGSASV</sequence>
<comment type="caution">
    <text evidence="1">The sequence shown here is derived from an EMBL/GenBank/DDBJ whole genome shotgun (WGS) entry which is preliminary data.</text>
</comment>
<dbReference type="Proteomes" id="UP000030008">
    <property type="component" value="Unassembled WGS sequence"/>
</dbReference>
<name>A0A099I684_CLOIN</name>
<dbReference type="GO" id="GO:0000287">
    <property type="term" value="F:magnesium ion binding"/>
    <property type="evidence" value="ECO:0007669"/>
    <property type="project" value="TreeGrafter"/>
</dbReference>
<evidence type="ECO:0000313" key="1">
    <source>
        <dbReference type="EMBL" id="KGJ52782.1"/>
    </source>
</evidence>
<keyword evidence="1" id="KW-0378">Hydrolase</keyword>
<dbReference type="Gene3D" id="3.40.50.1000">
    <property type="entry name" value="HAD superfamily/HAD-like"/>
    <property type="match status" value="1"/>
</dbReference>
<dbReference type="RefSeq" id="WP_044905800.1">
    <property type="nucleotide sequence ID" value="NZ_JQIF01000053.1"/>
</dbReference>
<dbReference type="Pfam" id="PF08282">
    <property type="entry name" value="Hydrolase_3"/>
    <property type="match status" value="1"/>
</dbReference>
<protein>
    <submittedName>
        <fullName evidence="1">Hydrolase</fullName>
    </submittedName>
</protein>
<dbReference type="InterPro" id="IPR023214">
    <property type="entry name" value="HAD_sf"/>
</dbReference>
<dbReference type="AlphaFoldDB" id="A0A099I684"/>
<dbReference type="NCBIfam" id="TIGR00099">
    <property type="entry name" value="Cof-subfamily"/>
    <property type="match status" value="1"/>
</dbReference>
<dbReference type="GO" id="GO:0005829">
    <property type="term" value="C:cytosol"/>
    <property type="evidence" value="ECO:0007669"/>
    <property type="project" value="TreeGrafter"/>
</dbReference>
<evidence type="ECO:0000313" key="2">
    <source>
        <dbReference type="Proteomes" id="UP000030008"/>
    </source>
</evidence>
<dbReference type="GO" id="GO:0016791">
    <property type="term" value="F:phosphatase activity"/>
    <property type="evidence" value="ECO:0007669"/>
    <property type="project" value="UniProtKB-ARBA"/>
</dbReference>
<dbReference type="InterPro" id="IPR000150">
    <property type="entry name" value="Cof"/>
</dbReference>
<dbReference type="Gene3D" id="3.30.1240.10">
    <property type="match status" value="1"/>
</dbReference>
<dbReference type="PANTHER" id="PTHR10000">
    <property type="entry name" value="PHOSPHOSERINE PHOSPHATASE"/>
    <property type="match status" value="1"/>
</dbReference>
<dbReference type="SUPFAM" id="SSF56784">
    <property type="entry name" value="HAD-like"/>
    <property type="match status" value="1"/>
</dbReference>
<accession>A0A099I684</accession>
<dbReference type="InterPro" id="IPR036412">
    <property type="entry name" value="HAD-like_sf"/>
</dbReference>
<gene>
    <name evidence="1" type="ORF">CIAN88_12770</name>
</gene>
<dbReference type="EMBL" id="JQIF01000053">
    <property type="protein sequence ID" value="KGJ52782.1"/>
    <property type="molecule type" value="Genomic_DNA"/>
</dbReference>
<dbReference type="PANTHER" id="PTHR10000:SF8">
    <property type="entry name" value="HAD SUPERFAMILY HYDROLASE-LIKE, TYPE 3"/>
    <property type="match status" value="1"/>
</dbReference>